<dbReference type="AlphaFoldDB" id="A0A7S9E0H1"/>
<name>A0A7S9E0H1_KLEPN</name>
<dbReference type="Proteomes" id="UP000594592">
    <property type="component" value="Chromosome"/>
</dbReference>
<protein>
    <submittedName>
        <fullName evidence="3">DUF2756 family protein</fullName>
    </submittedName>
</protein>
<feature type="chain" id="PRO_5030774149" evidence="2">
    <location>
        <begin position="18"/>
        <end position="122"/>
    </location>
</feature>
<reference evidence="3 4" key="1">
    <citation type="submission" date="2020-11" db="EMBL/GenBank/DDBJ databases">
        <title>Whole Genome sequence of MDR strain of Klebsiella pneumoniae K219 isolated from sputum.</title>
        <authorList>
            <person name="Aditi B.P."/>
            <person name="Mahalakshmi K."/>
            <person name="Naveen Kumar V."/>
        </authorList>
    </citation>
    <scope>NUCLEOTIDE SEQUENCE [LARGE SCALE GENOMIC DNA]</scope>
    <source>
        <strain evidence="3 4">K219</strain>
    </source>
</reference>
<dbReference type="NCBIfam" id="NF007675">
    <property type="entry name" value="PRK10350.1"/>
    <property type="match status" value="1"/>
</dbReference>
<gene>
    <name evidence="3" type="ORF">IUJ34_14510</name>
</gene>
<evidence type="ECO:0000256" key="1">
    <source>
        <dbReference type="SAM" id="MobiDB-lite"/>
    </source>
</evidence>
<feature type="compositionally biased region" description="Low complexity" evidence="1">
    <location>
        <begin position="38"/>
        <end position="79"/>
    </location>
</feature>
<accession>A0A7S9E0H1</accession>
<dbReference type="InterPro" id="IPR020158">
    <property type="entry name" value="DUF2756"/>
</dbReference>
<organism evidence="3 4">
    <name type="scientific">Klebsiella pneumoniae subsp. pneumoniae</name>
    <dbReference type="NCBI Taxonomy" id="72407"/>
    <lineage>
        <taxon>Bacteria</taxon>
        <taxon>Pseudomonadati</taxon>
        <taxon>Pseudomonadota</taxon>
        <taxon>Gammaproteobacteria</taxon>
        <taxon>Enterobacterales</taxon>
        <taxon>Enterobacteriaceae</taxon>
        <taxon>Klebsiella/Raoultella group</taxon>
        <taxon>Klebsiella</taxon>
        <taxon>Klebsiella pneumoniae complex</taxon>
    </lineage>
</organism>
<evidence type="ECO:0000313" key="4">
    <source>
        <dbReference type="Proteomes" id="UP000594592"/>
    </source>
</evidence>
<feature type="region of interest" description="Disordered" evidence="1">
    <location>
        <begin position="38"/>
        <end position="90"/>
    </location>
</feature>
<feature type="signal peptide" evidence="2">
    <location>
        <begin position="1"/>
        <end position="17"/>
    </location>
</feature>
<evidence type="ECO:0000256" key="2">
    <source>
        <dbReference type="SAM" id="SignalP"/>
    </source>
</evidence>
<dbReference type="Pfam" id="PF10956">
    <property type="entry name" value="DUF2756"/>
    <property type="match status" value="1"/>
</dbReference>
<sequence>MKAILFLAALMPLGVLAQPININNNPNQPGYVVPSQQRMQNEMKVQQQQQQSMLKQDLNNQTRSQQQHLQNQLQTNQQRAARGGNLNAPQQVRQITTVGCCGRLIRKGRPPQIRLKAGNSAR</sequence>
<dbReference type="EMBL" id="CP064820">
    <property type="protein sequence ID" value="QPG07318.1"/>
    <property type="molecule type" value="Genomic_DNA"/>
</dbReference>
<keyword evidence="2" id="KW-0732">Signal</keyword>
<evidence type="ECO:0000313" key="3">
    <source>
        <dbReference type="EMBL" id="QPG07318.1"/>
    </source>
</evidence>
<proteinExistence type="predicted"/>